<dbReference type="OrthoDB" id="9798693at2"/>
<dbReference type="PANTHER" id="PTHR37957:SF1">
    <property type="entry name" value="PHYTASE-LIKE DOMAIN-CONTAINING PROTEIN"/>
    <property type="match status" value="1"/>
</dbReference>
<feature type="signal peptide" evidence="1">
    <location>
        <begin position="1"/>
        <end position="24"/>
    </location>
</feature>
<evidence type="ECO:0000256" key="1">
    <source>
        <dbReference type="SAM" id="SignalP"/>
    </source>
</evidence>
<proteinExistence type="predicted"/>
<dbReference type="PANTHER" id="PTHR37957">
    <property type="entry name" value="BLR7070 PROTEIN"/>
    <property type="match status" value="1"/>
</dbReference>
<evidence type="ECO:0000313" key="3">
    <source>
        <dbReference type="EMBL" id="OWJ66939.1"/>
    </source>
</evidence>
<organism evidence="3 4">
    <name type="scientific">Inquilinus limosus</name>
    <dbReference type="NCBI Taxonomy" id="171674"/>
    <lineage>
        <taxon>Bacteria</taxon>
        <taxon>Pseudomonadati</taxon>
        <taxon>Pseudomonadota</taxon>
        <taxon>Alphaproteobacteria</taxon>
        <taxon>Rhodospirillales</taxon>
        <taxon>Rhodospirillaceae</taxon>
        <taxon>Inquilinus</taxon>
    </lineage>
</organism>
<dbReference type="RefSeq" id="WP_088151206.1">
    <property type="nucleotide sequence ID" value="NZ_NHON01000017.1"/>
</dbReference>
<evidence type="ECO:0000313" key="4">
    <source>
        <dbReference type="Proteomes" id="UP000196655"/>
    </source>
</evidence>
<accession>A0A211ZNW9</accession>
<protein>
    <recommendedName>
        <fullName evidence="2">Phytase-like domain-containing protein</fullName>
    </recommendedName>
</protein>
<dbReference type="InterPro" id="IPR027372">
    <property type="entry name" value="Phytase-like_dom"/>
</dbReference>
<gene>
    <name evidence="3" type="ORF">BWR60_11720</name>
</gene>
<keyword evidence="1" id="KW-0732">Signal</keyword>
<feature type="domain" description="Phytase-like" evidence="2">
    <location>
        <begin position="65"/>
        <end position="364"/>
    </location>
</feature>
<comment type="caution">
    <text evidence="3">The sequence shown here is derived from an EMBL/GenBank/DDBJ whole genome shotgun (WGS) entry which is preliminary data.</text>
</comment>
<dbReference type="AlphaFoldDB" id="A0A211ZNW9"/>
<dbReference type="EMBL" id="NHON01000017">
    <property type="protein sequence ID" value="OWJ66939.1"/>
    <property type="molecule type" value="Genomic_DNA"/>
</dbReference>
<name>A0A211ZNW9_9PROT</name>
<dbReference type="Pfam" id="PF13449">
    <property type="entry name" value="Phytase-like"/>
    <property type="match status" value="1"/>
</dbReference>
<dbReference type="Proteomes" id="UP000196655">
    <property type="component" value="Unassembled WGS sequence"/>
</dbReference>
<reference evidence="4" key="1">
    <citation type="submission" date="2017-05" db="EMBL/GenBank/DDBJ databases">
        <authorList>
            <person name="Macchi M."/>
            <person name="Festa S."/>
            <person name="Coppotelli B.M."/>
            <person name="Morelli I.S."/>
        </authorList>
    </citation>
    <scope>NUCLEOTIDE SEQUENCE [LARGE SCALE GENOMIC DNA]</scope>
    <source>
        <strain evidence="4">I</strain>
    </source>
</reference>
<feature type="chain" id="PRO_5013324292" description="Phytase-like domain-containing protein" evidence="1">
    <location>
        <begin position="25"/>
        <end position="384"/>
    </location>
</feature>
<keyword evidence="4" id="KW-1185">Reference proteome</keyword>
<evidence type="ECO:0000259" key="2">
    <source>
        <dbReference type="Pfam" id="PF13449"/>
    </source>
</evidence>
<sequence>MMIRSVAAALWVAAALLGAQPAQAQTPASDSVQQGWPGHGGGDIGELRLIGQATLPNAPPFQGTVVGGLSGLDWNPFTGRWTALSDDRSSANGPARFYTLAIDYDALAVRGIRVTGVTPLRDKAGQTYAPGAVDPESIRRDPLRGVLYWSSEGDISAGIDPSVNVISPGGFLRRSMDLPQRFKASAAGKSGPRNNLVFEGLALSRDGRTLFASMEAPLIQDADIPATPAPGPVRITAFDTLTGRAGAEYVYVADPLPAGNGGSFGVSEILSAPGFGGDLLVLERTFIAGVGNKLRLYVADRAGATDVSRIDSLAGTRWRPMRKTLLLDFDTLSGVRLDNFEAMSWGPRLRNGNPSLVILSDDNFSATQITEALVFELRRPGRWN</sequence>